<dbReference type="EnsemblPlants" id="Zm00001eb254370_T001">
    <property type="protein sequence ID" value="Zm00001eb254370_P001"/>
    <property type="gene ID" value="Zm00001eb254370"/>
</dbReference>
<organism evidence="1 2">
    <name type="scientific">Zea mays</name>
    <name type="common">Maize</name>
    <dbReference type="NCBI Taxonomy" id="4577"/>
    <lineage>
        <taxon>Eukaryota</taxon>
        <taxon>Viridiplantae</taxon>
        <taxon>Streptophyta</taxon>
        <taxon>Embryophyta</taxon>
        <taxon>Tracheophyta</taxon>
        <taxon>Spermatophyta</taxon>
        <taxon>Magnoliopsida</taxon>
        <taxon>Liliopsida</taxon>
        <taxon>Poales</taxon>
        <taxon>Poaceae</taxon>
        <taxon>PACMAD clade</taxon>
        <taxon>Panicoideae</taxon>
        <taxon>Andropogonodae</taxon>
        <taxon>Andropogoneae</taxon>
        <taxon>Tripsacinae</taxon>
        <taxon>Zea</taxon>
    </lineage>
</organism>
<sequence>MVMLAKALTPCLYMDGLASAITALRTCTDVAHLTHVLLQFRLAWCGKLVRDAHAIAAHYAYSVKGLCFDLFIIRGGIRAFHACWRCTM</sequence>
<accession>A0A804PNI2</accession>
<dbReference type="AlphaFoldDB" id="A0A804PNI2"/>
<dbReference type="Proteomes" id="UP000007305">
    <property type="component" value="Chromosome 5"/>
</dbReference>
<reference evidence="1" key="3">
    <citation type="submission" date="2021-05" db="UniProtKB">
        <authorList>
            <consortium name="EnsemblPlants"/>
        </authorList>
    </citation>
    <scope>IDENTIFICATION</scope>
    <source>
        <strain evidence="1">cv. B73</strain>
    </source>
</reference>
<reference evidence="1" key="2">
    <citation type="submission" date="2019-07" db="EMBL/GenBank/DDBJ databases">
        <authorList>
            <person name="Seetharam A."/>
            <person name="Woodhouse M."/>
            <person name="Cannon E."/>
        </authorList>
    </citation>
    <scope>NUCLEOTIDE SEQUENCE [LARGE SCALE GENOMIC DNA]</scope>
    <source>
        <strain evidence="1">cv. B73</strain>
    </source>
</reference>
<evidence type="ECO:0000313" key="1">
    <source>
        <dbReference type="EnsemblPlants" id="Zm00001eb254370_P001"/>
    </source>
</evidence>
<proteinExistence type="predicted"/>
<dbReference type="Proteomes" id="UP000007305">
    <property type="component" value="Chromosome 6"/>
</dbReference>
<keyword evidence="2" id="KW-1185">Reference proteome</keyword>
<dbReference type="Gramene" id="Zm00001eb254370_T001">
    <property type="protein sequence ID" value="Zm00001eb254370_P001"/>
    <property type="gene ID" value="Zm00001eb254370"/>
</dbReference>
<dbReference type="EnsemblPlants" id="Zm00001eb276410_T001">
    <property type="protein sequence ID" value="Zm00001eb276410_P001"/>
    <property type="gene ID" value="Zm00001eb276410"/>
</dbReference>
<protein>
    <submittedName>
        <fullName evidence="1">Uncharacterized protein</fullName>
    </submittedName>
</protein>
<reference evidence="2" key="1">
    <citation type="journal article" date="2009" name="Science">
        <title>The B73 maize genome: complexity, diversity, and dynamics.</title>
        <authorList>
            <person name="Schnable P.S."/>
            <person name="Ware D."/>
            <person name="Fulton R.S."/>
            <person name="Stein J.C."/>
            <person name="Wei F."/>
            <person name="Pasternak S."/>
            <person name="Liang C."/>
            <person name="Zhang J."/>
            <person name="Fulton L."/>
            <person name="Graves T.A."/>
            <person name="Minx P."/>
            <person name="Reily A.D."/>
            <person name="Courtney L."/>
            <person name="Kruchowski S.S."/>
            <person name="Tomlinson C."/>
            <person name="Strong C."/>
            <person name="Delehaunty K."/>
            <person name="Fronick C."/>
            <person name="Courtney B."/>
            <person name="Rock S.M."/>
            <person name="Belter E."/>
            <person name="Du F."/>
            <person name="Kim K."/>
            <person name="Abbott R.M."/>
            <person name="Cotton M."/>
            <person name="Levy A."/>
            <person name="Marchetto P."/>
            <person name="Ochoa K."/>
            <person name="Jackson S.M."/>
            <person name="Gillam B."/>
            <person name="Chen W."/>
            <person name="Yan L."/>
            <person name="Higginbotham J."/>
            <person name="Cardenas M."/>
            <person name="Waligorski J."/>
            <person name="Applebaum E."/>
            <person name="Phelps L."/>
            <person name="Falcone J."/>
            <person name="Kanchi K."/>
            <person name="Thane T."/>
            <person name="Scimone A."/>
            <person name="Thane N."/>
            <person name="Henke J."/>
            <person name="Wang T."/>
            <person name="Ruppert J."/>
            <person name="Shah N."/>
            <person name="Rotter K."/>
            <person name="Hodges J."/>
            <person name="Ingenthron E."/>
            <person name="Cordes M."/>
            <person name="Kohlberg S."/>
            <person name="Sgro J."/>
            <person name="Delgado B."/>
            <person name="Mead K."/>
            <person name="Chinwalla A."/>
            <person name="Leonard S."/>
            <person name="Crouse K."/>
            <person name="Collura K."/>
            <person name="Kudrna D."/>
            <person name="Currie J."/>
            <person name="He R."/>
            <person name="Angelova A."/>
            <person name="Rajasekar S."/>
            <person name="Mueller T."/>
            <person name="Lomeli R."/>
            <person name="Scara G."/>
            <person name="Ko A."/>
            <person name="Delaney K."/>
            <person name="Wissotski M."/>
            <person name="Lopez G."/>
            <person name="Campos D."/>
            <person name="Braidotti M."/>
            <person name="Ashley E."/>
            <person name="Golser W."/>
            <person name="Kim H."/>
            <person name="Lee S."/>
            <person name="Lin J."/>
            <person name="Dujmic Z."/>
            <person name="Kim W."/>
            <person name="Talag J."/>
            <person name="Zuccolo A."/>
            <person name="Fan C."/>
            <person name="Sebastian A."/>
            <person name="Kramer M."/>
            <person name="Spiegel L."/>
            <person name="Nascimento L."/>
            <person name="Zutavern T."/>
            <person name="Miller B."/>
            <person name="Ambroise C."/>
            <person name="Muller S."/>
            <person name="Spooner W."/>
            <person name="Narechania A."/>
            <person name="Ren L."/>
            <person name="Wei S."/>
            <person name="Kumari S."/>
            <person name="Faga B."/>
            <person name="Levy M.J."/>
            <person name="McMahan L."/>
            <person name="Van Buren P."/>
            <person name="Vaughn M.W."/>
            <person name="Ying K."/>
            <person name="Yeh C.-T."/>
            <person name="Emrich S.J."/>
            <person name="Jia Y."/>
            <person name="Kalyanaraman A."/>
            <person name="Hsia A.-P."/>
            <person name="Barbazuk W.B."/>
            <person name="Baucom R.S."/>
            <person name="Brutnell T.P."/>
            <person name="Carpita N.C."/>
            <person name="Chaparro C."/>
            <person name="Chia J.-M."/>
            <person name="Deragon J.-M."/>
            <person name="Estill J.C."/>
            <person name="Fu Y."/>
            <person name="Jeddeloh J.A."/>
            <person name="Han Y."/>
            <person name="Lee H."/>
            <person name="Li P."/>
            <person name="Lisch D.R."/>
            <person name="Liu S."/>
            <person name="Liu Z."/>
            <person name="Nagel D.H."/>
            <person name="McCann M.C."/>
            <person name="SanMiguel P."/>
            <person name="Myers A.M."/>
            <person name="Nettleton D."/>
            <person name="Nguyen J."/>
            <person name="Penning B.W."/>
            <person name="Ponnala L."/>
            <person name="Schneider K.L."/>
            <person name="Schwartz D.C."/>
            <person name="Sharma A."/>
            <person name="Soderlund C."/>
            <person name="Springer N.M."/>
            <person name="Sun Q."/>
            <person name="Wang H."/>
            <person name="Waterman M."/>
            <person name="Westerman R."/>
            <person name="Wolfgruber T.K."/>
            <person name="Yang L."/>
            <person name="Yu Y."/>
            <person name="Zhang L."/>
            <person name="Zhou S."/>
            <person name="Zhu Q."/>
            <person name="Bennetzen J.L."/>
            <person name="Dawe R.K."/>
            <person name="Jiang J."/>
            <person name="Jiang N."/>
            <person name="Presting G.G."/>
            <person name="Wessler S.R."/>
            <person name="Aluru S."/>
            <person name="Martienssen R.A."/>
            <person name="Clifton S.W."/>
            <person name="McCombie W.R."/>
            <person name="Wing R.A."/>
            <person name="Wilson R.K."/>
        </authorList>
    </citation>
    <scope>NUCLEOTIDE SEQUENCE [LARGE SCALE GENOMIC DNA]</scope>
    <source>
        <strain evidence="2">cv. B73</strain>
    </source>
</reference>
<dbReference type="Gramene" id="Zm00001eb276410_T001">
    <property type="protein sequence ID" value="Zm00001eb276410_P001"/>
    <property type="gene ID" value="Zm00001eb276410"/>
</dbReference>
<name>A0A804PNI2_MAIZE</name>
<evidence type="ECO:0000313" key="2">
    <source>
        <dbReference type="Proteomes" id="UP000007305"/>
    </source>
</evidence>